<protein>
    <submittedName>
        <fullName evidence="2">3-oxoacyl-[acyl-carrier protein] reductase</fullName>
    </submittedName>
</protein>
<reference evidence="2 3" key="1">
    <citation type="submission" date="2016-11" db="EMBL/GenBank/DDBJ databases">
        <authorList>
            <person name="Jaros S."/>
            <person name="Januszkiewicz K."/>
            <person name="Wedrychowicz H."/>
        </authorList>
    </citation>
    <scope>NUCLEOTIDE SEQUENCE [LARGE SCALE GENOMIC DNA]</scope>
    <source>
        <strain evidence="2 3">GAS138</strain>
    </source>
</reference>
<dbReference type="SUPFAM" id="SSF51735">
    <property type="entry name" value="NAD(P)-binding Rossmann-fold domains"/>
    <property type="match status" value="1"/>
</dbReference>
<dbReference type="InterPro" id="IPR002347">
    <property type="entry name" value="SDR_fam"/>
</dbReference>
<dbReference type="EMBL" id="LT670817">
    <property type="protein sequence ID" value="SHI11754.1"/>
    <property type="molecule type" value="Genomic_DNA"/>
</dbReference>
<dbReference type="Gene3D" id="3.40.50.720">
    <property type="entry name" value="NAD(P)-binding Rossmann-like Domain"/>
    <property type="match status" value="1"/>
</dbReference>
<proteinExistence type="inferred from homology"/>
<dbReference type="RefSeq" id="WP_079606383.1">
    <property type="nucleotide sequence ID" value="NZ_LT670817.1"/>
</dbReference>
<dbReference type="Proteomes" id="UP000189796">
    <property type="component" value="Chromosome I"/>
</dbReference>
<sequence>MDRLKDRTALVTGSSRGIGAAIAKLFAQEGAKVALHGRDTAALSAVRQEIEWAGGTVRHFVADTTKFRDIDNMRCRIENELGPIDILVANAGANYSKPGPIEQTSEEEWRESLDGNLTATFLTIKSILPGMKERRAGNIITVSSAAARRPHPGSPIPYAAAKAGIEILTQDVAAQVGPYGIRVNCIAPETILTERNREQIPAAQQEALRDAHPIRRLGTPEDVAYAALYLASDDAGWIAGVILDVAGGAVML</sequence>
<accession>A0A1M5YIJ8</accession>
<dbReference type="AlphaFoldDB" id="A0A1M5YIJ8"/>
<dbReference type="CDD" id="cd05233">
    <property type="entry name" value="SDR_c"/>
    <property type="match status" value="1"/>
</dbReference>
<dbReference type="Pfam" id="PF13561">
    <property type="entry name" value="adh_short_C2"/>
    <property type="match status" value="1"/>
</dbReference>
<comment type="similarity">
    <text evidence="1">Belongs to the short-chain dehydrogenases/reductases (SDR) family.</text>
</comment>
<dbReference type="PRINTS" id="PR00081">
    <property type="entry name" value="GDHRDH"/>
</dbReference>
<name>A0A1M5YIJ8_9BRAD</name>
<evidence type="ECO:0000313" key="3">
    <source>
        <dbReference type="Proteomes" id="UP000189796"/>
    </source>
</evidence>
<organism evidence="2 3">
    <name type="scientific">Bradyrhizobium erythrophlei</name>
    <dbReference type="NCBI Taxonomy" id="1437360"/>
    <lineage>
        <taxon>Bacteria</taxon>
        <taxon>Pseudomonadati</taxon>
        <taxon>Pseudomonadota</taxon>
        <taxon>Alphaproteobacteria</taxon>
        <taxon>Hyphomicrobiales</taxon>
        <taxon>Nitrobacteraceae</taxon>
        <taxon>Bradyrhizobium</taxon>
    </lineage>
</organism>
<gene>
    <name evidence="2" type="ORF">SAMN05443248_8355</name>
</gene>
<evidence type="ECO:0000256" key="1">
    <source>
        <dbReference type="ARBA" id="ARBA00006484"/>
    </source>
</evidence>
<dbReference type="InterPro" id="IPR050259">
    <property type="entry name" value="SDR"/>
</dbReference>
<dbReference type="PANTHER" id="PTHR42879:SF2">
    <property type="entry name" value="3-OXOACYL-[ACYL-CARRIER-PROTEIN] REDUCTASE FABG"/>
    <property type="match status" value="1"/>
</dbReference>
<dbReference type="OrthoDB" id="9804774at2"/>
<dbReference type="PRINTS" id="PR00080">
    <property type="entry name" value="SDRFAMILY"/>
</dbReference>
<dbReference type="PANTHER" id="PTHR42879">
    <property type="entry name" value="3-OXOACYL-(ACYL-CARRIER-PROTEIN) REDUCTASE"/>
    <property type="match status" value="1"/>
</dbReference>
<evidence type="ECO:0000313" key="2">
    <source>
        <dbReference type="EMBL" id="SHI11754.1"/>
    </source>
</evidence>
<dbReference type="FunFam" id="3.40.50.720:FF:000084">
    <property type="entry name" value="Short-chain dehydrogenase reductase"/>
    <property type="match status" value="1"/>
</dbReference>
<dbReference type="InterPro" id="IPR036291">
    <property type="entry name" value="NAD(P)-bd_dom_sf"/>
</dbReference>